<dbReference type="Pfam" id="PF03987">
    <property type="entry name" value="Autophagy_act_C"/>
    <property type="match status" value="1"/>
</dbReference>
<dbReference type="GO" id="GO:0032446">
    <property type="term" value="P:protein modification by small protein conjugation"/>
    <property type="evidence" value="ECO:0007669"/>
    <property type="project" value="TreeGrafter"/>
</dbReference>
<organism evidence="7 8">
    <name type="scientific">Kalanchoe fedtschenkoi</name>
    <name type="common">Lavender scallops</name>
    <name type="synonym">South American air plant</name>
    <dbReference type="NCBI Taxonomy" id="63787"/>
    <lineage>
        <taxon>Eukaryota</taxon>
        <taxon>Viridiplantae</taxon>
        <taxon>Streptophyta</taxon>
        <taxon>Embryophyta</taxon>
        <taxon>Tracheophyta</taxon>
        <taxon>Spermatophyta</taxon>
        <taxon>Magnoliopsida</taxon>
        <taxon>eudicotyledons</taxon>
        <taxon>Gunneridae</taxon>
        <taxon>Pentapetalae</taxon>
        <taxon>Saxifragales</taxon>
        <taxon>Crassulaceae</taxon>
        <taxon>Kalanchoe</taxon>
    </lineage>
</organism>
<sequence length="229" mass="26317">MCEIHARAQFLVDKWKTVIDSAQSPWSWVPSSSASASHNVVDDEGVQGYLSLENVCLFKPCQKERDPNHIEEEEEVEEEAEEYEDGFTDTAMLVQRHDMTLRHYDLHILYSDSYRVPVLFFRAYFTDGSPLSLGDIEKDLPLSHANESSDSKWTFITLEEHPYLNRPWHKLHPCGTSEWMKLLYLGDSSSTDRNRVGVELYLLIWLSVVGPMVGLKVPIKAAKQLIDRS</sequence>
<dbReference type="AlphaFoldDB" id="A0A7N0TUK3"/>
<dbReference type="PANTHER" id="PTHR14957:SF1">
    <property type="entry name" value="UBIQUITIN-LIKE-CONJUGATING ENZYME ATG10"/>
    <property type="match status" value="1"/>
</dbReference>
<dbReference type="Proteomes" id="UP000594263">
    <property type="component" value="Unplaced"/>
</dbReference>
<comment type="similarity">
    <text evidence="1">Belongs to the ATG10 family.</text>
</comment>
<accession>A0A7N0TUK3</accession>
<dbReference type="GO" id="GO:0000422">
    <property type="term" value="P:autophagy of mitochondrion"/>
    <property type="evidence" value="ECO:0007669"/>
    <property type="project" value="TreeGrafter"/>
</dbReference>
<evidence type="ECO:0000313" key="7">
    <source>
        <dbReference type="EnsemblPlants" id="Kaladp0046s0027.1.v1.1"/>
    </source>
</evidence>
<dbReference type="OMA" id="DSKWTFI"/>
<evidence type="ECO:0000256" key="2">
    <source>
        <dbReference type="ARBA" id="ARBA00021099"/>
    </source>
</evidence>
<keyword evidence="8" id="KW-1185">Reference proteome</keyword>
<dbReference type="Gramene" id="Kaladp0046s0027.1.v1.1">
    <property type="protein sequence ID" value="Kaladp0046s0027.1.v1.1"/>
    <property type="gene ID" value="Kaladp0046s0027.v1.1"/>
</dbReference>
<evidence type="ECO:0000256" key="4">
    <source>
        <dbReference type="ARBA" id="ARBA00022786"/>
    </source>
</evidence>
<name>A0A7N0TUK3_KALFE</name>
<keyword evidence="4" id="KW-0833">Ubl conjugation pathway</keyword>
<dbReference type="EnsemblPlants" id="Kaladp0046s0027.1.v1.1">
    <property type="protein sequence ID" value="Kaladp0046s0027.1.v1.1"/>
    <property type="gene ID" value="Kaladp0046s0027.v1.1"/>
</dbReference>
<keyword evidence="3" id="KW-0808">Transferase</keyword>
<protein>
    <recommendedName>
        <fullName evidence="2">Ubiquitin-like-conjugating enzyme ATG10</fullName>
    </recommendedName>
    <alternativeName>
        <fullName evidence="6">Autophagy-related protein 10</fullName>
    </alternativeName>
</protein>
<evidence type="ECO:0000256" key="5">
    <source>
        <dbReference type="ARBA" id="ARBA00023006"/>
    </source>
</evidence>
<dbReference type="PANTHER" id="PTHR14957">
    <property type="entry name" value="UBIQUITIN-LIKE-CONJUGATING ENZYME ATG10"/>
    <property type="match status" value="1"/>
</dbReference>
<dbReference type="GO" id="GO:0000045">
    <property type="term" value="P:autophagosome assembly"/>
    <property type="evidence" value="ECO:0007669"/>
    <property type="project" value="TreeGrafter"/>
</dbReference>
<evidence type="ECO:0000256" key="3">
    <source>
        <dbReference type="ARBA" id="ARBA00022679"/>
    </source>
</evidence>
<dbReference type="InterPro" id="IPR007135">
    <property type="entry name" value="Atg3/Atg10"/>
</dbReference>
<dbReference type="GO" id="GO:0061651">
    <property type="term" value="F:Atg12 conjugating enzyme activity"/>
    <property type="evidence" value="ECO:0007669"/>
    <property type="project" value="TreeGrafter"/>
</dbReference>
<evidence type="ECO:0000256" key="6">
    <source>
        <dbReference type="ARBA" id="ARBA00029833"/>
    </source>
</evidence>
<keyword evidence="5" id="KW-0072">Autophagy</keyword>
<reference evidence="7" key="1">
    <citation type="submission" date="2021-01" db="UniProtKB">
        <authorList>
            <consortium name="EnsemblPlants"/>
        </authorList>
    </citation>
    <scope>IDENTIFICATION</scope>
</reference>
<evidence type="ECO:0000256" key="1">
    <source>
        <dbReference type="ARBA" id="ARBA00005696"/>
    </source>
</evidence>
<evidence type="ECO:0000313" key="8">
    <source>
        <dbReference type="Proteomes" id="UP000594263"/>
    </source>
</evidence>
<dbReference type="Gene3D" id="3.30.1460.50">
    <property type="match status" value="1"/>
</dbReference>
<proteinExistence type="inferred from homology"/>
<dbReference type="GO" id="GO:0005829">
    <property type="term" value="C:cytosol"/>
    <property type="evidence" value="ECO:0007669"/>
    <property type="project" value="TreeGrafter"/>
</dbReference>